<keyword evidence="9" id="KW-1185">Reference proteome</keyword>
<dbReference type="Proteomes" id="UP000663866">
    <property type="component" value="Unassembled WGS sequence"/>
</dbReference>
<dbReference type="EMBL" id="CAJNRG010008521">
    <property type="protein sequence ID" value="CAF2104765.1"/>
    <property type="molecule type" value="Genomic_DNA"/>
</dbReference>
<dbReference type="EMBL" id="CAJOBG010030680">
    <property type="protein sequence ID" value="CAF4355880.1"/>
    <property type="molecule type" value="Genomic_DNA"/>
</dbReference>
<dbReference type="AlphaFoldDB" id="A0A819DVI1"/>
<gene>
    <name evidence="1" type="ORF">CJN711_LOCUS18712</name>
    <name evidence="2" type="ORF">MBJ925_LOCUS9112</name>
    <name evidence="6" type="ORF">OVN521_LOCUS33042</name>
    <name evidence="7" type="ORF">SMN809_LOCUS34691</name>
    <name evidence="5" type="ORF">UXM345_LOCUS7152</name>
    <name evidence="3" type="ORF">WKI299_LOCUS14757</name>
    <name evidence="4" type="ORF">XDN619_LOCUS19484</name>
</gene>
<dbReference type="EMBL" id="CAJOBI010080345">
    <property type="protein sequence ID" value="CAF4495866.1"/>
    <property type="molecule type" value="Genomic_DNA"/>
</dbReference>
<evidence type="ECO:0008006" key="10">
    <source>
        <dbReference type="Google" id="ProtNLM"/>
    </source>
</evidence>
<evidence type="ECO:0000313" key="5">
    <source>
        <dbReference type="EMBL" id="CAF3839850.1"/>
    </source>
</evidence>
<proteinExistence type="predicted"/>
<dbReference type="Proteomes" id="UP000663887">
    <property type="component" value="Unassembled WGS sequence"/>
</dbReference>
<dbReference type="Proteomes" id="UP000663855">
    <property type="component" value="Unassembled WGS sequence"/>
</dbReference>
<reference evidence="5" key="1">
    <citation type="submission" date="2021-02" db="EMBL/GenBank/DDBJ databases">
        <authorList>
            <person name="Nowell W R."/>
        </authorList>
    </citation>
    <scope>NUCLEOTIDE SEQUENCE</scope>
</reference>
<protein>
    <recommendedName>
        <fullName evidence="10">S-adenosyl-L-homocysteine hydrolase NAD binding domain-containing protein</fullName>
    </recommendedName>
</protein>
<evidence type="ECO:0000313" key="4">
    <source>
        <dbReference type="EMBL" id="CAF2104765.1"/>
    </source>
</evidence>
<evidence type="ECO:0000313" key="2">
    <source>
        <dbReference type="EMBL" id="CAF2018371.1"/>
    </source>
</evidence>
<evidence type="ECO:0000313" key="9">
    <source>
        <dbReference type="Proteomes" id="UP000663866"/>
    </source>
</evidence>
<evidence type="ECO:0000313" key="1">
    <source>
        <dbReference type="EMBL" id="CAF1336677.1"/>
    </source>
</evidence>
<name>A0A819DVI1_9BILA</name>
<dbReference type="InterPro" id="IPR036291">
    <property type="entry name" value="NAD(P)-bd_dom_sf"/>
</dbReference>
<dbReference type="Proteomes" id="UP000663856">
    <property type="component" value="Unassembled WGS sequence"/>
</dbReference>
<dbReference type="EMBL" id="CAJNRF010005788">
    <property type="protein sequence ID" value="CAF2074154.1"/>
    <property type="molecule type" value="Genomic_DNA"/>
</dbReference>
<sequence>MNPNEIVTHIPFETRVHQQCIGLSDLPLLSSIVKEVENEKLLRNYTIWNIQHELGDMAAQIEALLALDALPSNLYFLPPPYTHHKGFEQYIMEHFRVPMENFFHGAPYCLSYNYEEYRLAQVLFELNRLMTIELTKQTAVEMKLLVSDSGGCFSEALAYLYEIDEGKLDPNQLFENVPLAFKMERSDVSLLLSHLGSIEIRLVEKTSRGLIKYADQPNIKKALRRIGTSIIDVASSQPKRQIEPMLIGEACLNMLSYLFYDAPKTLRISKPLESHKCLLLGYGAIGQAIAHALIHDDDLNIFSKDSVKVWDRDPSRRQLAQHEGFEIFDNWKSNEEFDYVIGCTGRCSLPISSFSLLRNNAYLISVSSGAVEFPVHEMVQCALSDTKISISSSNIDEFASEDIHRNIEFRIDNRRKVTVVNGGMPITFLGLLNPTLPEKFDITVSCVIAASIQAARLHQQTNEEDRIIPLDTTYSTLICDWFKPCESNNNPILSGETG</sequence>
<dbReference type="Gene3D" id="3.40.50.720">
    <property type="entry name" value="NAD(P)-binding Rossmann-like Domain"/>
    <property type="match status" value="1"/>
</dbReference>
<comment type="caution">
    <text evidence="5">The sequence shown here is derived from an EMBL/GenBank/DDBJ whole genome shotgun (WGS) entry which is preliminary data.</text>
</comment>
<evidence type="ECO:0000313" key="6">
    <source>
        <dbReference type="EMBL" id="CAF4355880.1"/>
    </source>
</evidence>
<dbReference type="EMBL" id="CAJNRE010003415">
    <property type="protein sequence ID" value="CAF2018371.1"/>
    <property type="molecule type" value="Genomic_DNA"/>
</dbReference>
<dbReference type="EMBL" id="CAJNOV010008746">
    <property type="protein sequence ID" value="CAF1336677.1"/>
    <property type="molecule type" value="Genomic_DNA"/>
</dbReference>
<organism evidence="5 8">
    <name type="scientific">Rotaria magnacalcarata</name>
    <dbReference type="NCBI Taxonomy" id="392030"/>
    <lineage>
        <taxon>Eukaryota</taxon>
        <taxon>Metazoa</taxon>
        <taxon>Spiralia</taxon>
        <taxon>Gnathifera</taxon>
        <taxon>Rotifera</taxon>
        <taxon>Eurotatoria</taxon>
        <taxon>Bdelloidea</taxon>
        <taxon>Philodinida</taxon>
        <taxon>Philodinidae</taxon>
        <taxon>Rotaria</taxon>
    </lineage>
</organism>
<accession>A0A819DVI1</accession>
<evidence type="ECO:0000313" key="7">
    <source>
        <dbReference type="EMBL" id="CAF4495866.1"/>
    </source>
</evidence>
<evidence type="ECO:0000313" key="3">
    <source>
        <dbReference type="EMBL" id="CAF2074154.1"/>
    </source>
</evidence>
<dbReference type="EMBL" id="CAJOBF010000586">
    <property type="protein sequence ID" value="CAF3839850.1"/>
    <property type="molecule type" value="Genomic_DNA"/>
</dbReference>
<dbReference type="Proteomes" id="UP000663824">
    <property type="component" value="Unassembled WGS sequence"/>
</dbReference>
<dbReference type="SUPFAM" id="SSF51735">
    <property type="entry name" value="NAD(P)-binding Rossmann-fold domains"/>
    <property type="match status" value="1"/>
</dbReference>
<dbReference type="Proteomes" id="UP000676336">
    <property type="component" value="Unassembled WGS sequence"/>
</dbReference>
<evidence type="ECO:0000313" key="8">
    <source>
        <dbReference type="Proteomes" id="UP000663842"/>
    </source>
</evidence>
<dbReference type="Proteomes" id="UP000663842">
    <property type="component" value="Unassembled WGS sequence"/>
</dbReference>